<feature type="chain" id="PRO_5023062779" description="Calcineurin-like phosphoesterase domain-containing protein" evidence="1">
    <location>
        <begin position="27"/>
        <end position="334"/>
    </location>
</feature>
<dbReference type="InterPro" id="IPR029052">
    <property type="entry name" value="Metallo-depent_PP-like"/>
</dbReference>
<proteinExistence type="predicted"/>
<evidence type="ECO:0000313" key="3">
    <source>
        <dbReference type="EMBL" id="VVM43517.1"/>
    </source>
</evidence>
<dbReference type="Gene3D" id="3.60.21.10">
    <property type="match status" value="1"/>
</dbReference>
<dbReference type="EMBL" id="CABVHB010000002">
    <property type="protein sequence ID" value="VVM43517.1"/>
    <property type="molecule type" value="Genomic_DNA"/>
</dbReference>
<evidence type="ECO:0000256" key="1">
    <source>
        <dbReference type="SAM" id="SignalP"/>
    </source>
</evidence>
<protein>
    <recommendedName>
        <fullName evidence="2">Calcineurin-like phosphoesterase domain-containing protein</fullName>
    </recommendedName>
</protein>
<dbReference type="Proteomes" id="UP000344274">
    <property type="component" value="Unassembled WGS sequence"/>
</dbReference>
<dbReference type="InterPro" id="IPR004843">
    <property type="entry name" value="Calcineurin-like_PHP"/>
</dbReference>
<reference evidence="3 4" key="1">
    <citation type="submission" date="2019-09" db="EMBL/GenBank/DDBJ databases">
        <authorList>
            <person name="Chandra G."/>
            <person name="Truman W A."/>
        </authorList>
    </citation>
    <scope>NUCLEOTIDE SEQUENCE [LARGE SCALE GENOMIC DNA]</scope>
    <source>
        <strain evidence="3">PS673</strain>
    </source>
</reference>
<dbReference type="SUPFAM" id="SSF56300">
    <property type="entry name" value="Metallo-dependent phosphatases"/>
    <property type="match status" value="1"/>
</dbReference>
<organism evidence="3 4">
    <name type="scientific">Pseudomonas fluorescens</name>
    <dbReference type="NCBI Taxonomy" id="294"/>
    <lineage>
        <taxon>Bacteria</taxon>
        <taxon>Pseudomonadati</taxon>
        <taxon>Pseudomonadota</taxon>
        <taxon>Gammaproteobacteria</taxon>
        <taxon>Pseudomonadales</taxon>
        <taxon>Pseudomonadaceae</taxon>
        <taxon>Pseudomonas</taxon>
    </lineage>
</organism>
<feature type="signal peptide" evidence="1">
    <location>
        <begin position="1"/>
        <end position="26"/>
    </location>
</feature>
<dbReference type="GO" id="GO:0016787">
    <property type="term" value="F:hydrolase activity"/>
    <property type="evidence" value="ECO:0007669"/>
    <property type="project" value="InterPro"/>
</dbReference>
<gene>
    <name evidence="3" type="ORF">PS673_00382</name>
</gene>
<keyword evidence="1" id="KW-0732">Signal</keyword>
<dbReference type="Pfam" id="PF00149">
    <property type="entry name" value="Metallophos"/>
    <property type="match status" value="1"/>
</dbReference>
<name>A0A5E6PK95_PSEFL</name>
<evidence type="ECO:0000313" key="4">
    <source>
        <dbReference type="Proteomes" id="UP000344274"/>
    </source>
</evidence>
<dbReference type="AlphaFoldDB" id="A0A5E6PK95"/>
<accession>A0A5E6PK95</accession>
<dbReference type="PANTHER" id="PTHR43143:SF1">
    <property type="entry name" value="SERINE_THREONINE-PROTEIN PHOSPHATASE CPPED1"/>
    <property type="match status" value="1"/>
</dbReference>
<dbReference type="PANTHER" id="PTHR43143">
    <property type="entry name" value="METALLOPHOSPHOESTERASE, CALCINEURIN SUPERFAMILY"/>
    <property type="match status" value="1"/>
</dbReference>
<feature type="domain" description="Calcineurin-like phosphoesterase" evidence="2">
    <location>
        <begin position="67"/>
        <end position="269"/>
    </location>
</feature>
<dbReference type="InterPro" id="IPR051918">
    <property type="entry name" value="STPP_CPPED1"/>
</dbReference>
<sequence precursor="true">MNLHGKYGLLVATAFSLLCPLLLAVAATETPKHLVLVSDPQYPWSDLTDEGLPGNDARAKELVELQYSDIADFRRHNGGASRIPVMINGDITAFGHGSERSYMKEVFERKLEGIYDYGLGNHDYANNVDDCFLNNCAAGSIVELKERYWGKADSMDLGIRSSGLGKIYYGSLAYSKNFGDVHMVQLHNEPTYAVEFSSGNPLGPTAFEITPALDWLERDLRSARQQGKIIILNMHKVYDWKGTSEQIARFQQMIETYRVTAIFGGHDHWGAGSWFDWGKSERFGYVPVFLSGSASQQTYLIASFSDDKQSLAISVVRGNNWPSRKVVQTIPVMK</sequence>
<evidence type="ECO:0000259" key="2">
    <source>
        <dbReference type="Pfam" id="PF00149"/>
    </source>
</evidence>